<gene>
    <name evidence="1" type="ORF">CWI36_2048p0010</name>
</gene>
<dbReference type="VEuPathDB" id="MicrosporidiaDB:CWI36_2048p0010"/>
<accession>A0A4Q9KYE0</accession>
<organism evidence="1 2">
    <name type="scientific">Hamiltosporidium magnivora</name>
    <dbReference type="NCBI Taxonomy" id="148818"/>
    <lineage>
        <taxon>Eukaryota</taxon>
        <taxon>Fungi</taxon>
        <taxon>Fungi incertae sedis</taxon>
        <taxon>Microsporidia</taxon>
        <taxon>Dubosqiidae</taxon>
        <taxon>Hamiltosporidium</taxon>
    </lineage>
</organism>
<sequence>MILYKKDYNDLVVKNIKNSNFISSEQIKNVIIKIFINDGKKIYSIETENKCSCYIFSDTENKIYTLDLSKSFFDFLVPIKILTVKFVYHDAFVKRNAGDIVSILPDSCKCEDLKNLRVKFLIDDTLDLSHYIGILKHDMENIGILVYSESLGFYSYFKDIMKEIPIECEFTKENYFEYDLFNVLFSAKHI</sequence>
<evidence type="ECO:0000313" key="1">
    <source>
        <dbReference type="EMBL" id="TBT99239.1"/>
    </source>
</evidence>
<reference evidence="1 2" key="1">
    <citation type="submission" date="2017-12" db="EMBL/GenBank/DDBJ databases">
        <authorList>
            <person name="Pombert J.-F."/>
            <person name="Haag K.L."/>
            <person name="Ebert D."/>
        </authorList>
    </citation>
    <scope>NUCLEOTIDE SEQUENCE [LARGE SCALE GENOMIC DNA]</scope>
    <source>
        <strain evidence="1">BE-OM-2</strain>
    </source>
</reference>
<dbReference type="Proteomes" id="UP000291404">
    <property type="component" value="Unassembled WGS sequence"/>
</dbReference>
<name>A0A4Q9KYE0_9MICR</name>
<dbReference type="VEuPathDB" id="MicrosporidiaDB:CWI39_0523p0010"/>
<protein>
    <submittedName>
        <fullName evidence="1">Uncharacterized protein</fullName>
    </submittedName>
</protein>
<dbReference type="EMBL" id="PITI01002048">
    <property type="protein sequence ID" value="TBT99239.1"/>
    <property type="molecule type" value="Genomic_DNA"/>
</dbReference>
<evidence type="ECO:0000313" key="2">
    <source>
        <dbReference type="Proteomes" id="UP000291404"/>
    </source>
</evidence>
<keyword evidence="2" id="KW-1185">Reference proteome</keyword>
<proteinExistence type="predicted"/>
<comment type="caution">
    <text evidence="1">The sequence shown here is derived from an EMBL/GenBank/DDBJ whole genome shotgun (WGS) entry which is preliminary data.</text>
</comment>
<dbReference type="AlphaFoldDB" id="A0A4Q9KYE0"/>